<dbReference type="Proteomes" id="UP000887577">
    <property type="component" value="Unplaced"/>
</dbReference>
<keyword evidence="1" id="KW-1185">Reference proteome</keyword>
<organism evidence="1 2">
    <name type="scientific">Panagrolaimus superbus</name>
    <dbReference type="NCBI Taxonomy" id="310955"/>
    <lineage>
        <taxon>Eukaryota</taxon>
        <taxon>Metazoa</taxon>
        <taxon>Ecdysozoa</taxon>
        <taxon>Nematoda</taxon>
        <taxon>Chromadorea</taxon>
        <taxon>Rhabditida</taxon>
        <taxon>Tylenchina</taxon>
        <taxon>Panagrolaimomorpha</taxon>
        <taxon>Panagrolaimoidea</taxon>
        <taxon>Panagrolaimidae</taxon>
        <taxon>Panagrolaimus</taxon>
    </lineage>
</organism>
<evidence type="ECO:0000313" key="1">
    <source>
        <dbReference type="Proteomes" id="UP000887577"/>
    </source>
</evidence>
<accession>A0A914YLG4</accession>
<sequence length="561" mass="64039">MSVKNKTKCTKKGDEVGAIFHKVNGGKLCITYKMLKEKNKNLLKVEPNEMKSFIDNLAKSMIKTDAAILQIFDCQFRGFSSNQEICAAFQSQLTSLKIPYCFITDEQVIAMAALIIAKIEVKLGLIVSIMYLHEQTLNIYEYKFTKKGYKKLQFNSMILDEKDPSFKEVIDRADTNHPQHIILLSSDQANPLYISLNAAMKIFGHKVGTMDGDVATAKDCIVNEISKWLLDKTSTTYYVHPTCARKHKIMTTYDCKELLTVDLNESLPLTKSIILPRTVIIIQQIDKNNGNIVCDTHGMEQKCHRNKITLSVDANNFAKFESVPVMMPQIESLPLILTKSMESKIPVIGFYDNFSVICMHKDDETQYKFVEKWNGKYGKELYISFGNKKPSFGEEALKYCSEIHSLTKFEFGATLMFCFDPRKPLAGESIENPYSSEMEDERMKEFSSVVFDLIKIMSMPADNIKVEDSWGFRITKDDENPVLLEFKNYEKTLKLASPAFLMALLLKEHLRVMKDEIGEKPGEIGFCILDEKYSNAEKERIKQGLEEACKLLKIVCSFVKI</sequence>
<protein>
    <submittedName>
        <fullName evidence="2">Uncharacterized protein</fullName>
    </submittedName>
</protein>
<name>A0A914YLG4_9BILA</name>
<evidence type="ECO:0000313" key="2">
    <source>
        <dbReference type="WBParaSite" id="PSU_v2.g21181.t1"/>
    </source>
</evidence>
<dbReference type="AlphaFoldDB" id="A0A914YLG4"/>
<proteinExistence type="predicted"/>
<reference evidence="2" key="1">
    <citation type="submission" date="2022-11" db="UniProtKB">
        <authorList>
            <consortium name="WormBaseParasite"/>
        </authorList>
    </citation>
    <scope>IDENTIFICATION</scope>
</reference>
<dbReference type="WBParaSite" id="PSU_v2.g21181.t1">
    <property type="protein sequence ID" value="PSU_v2.g21181.t1"/>
    <property type="gene ID" value="PSU_v2.g21181"/>
</dbReference>